<evidence type="ECO:0008006" key="4">
    <source>
        <dbReference type="Google" id="ProtNLM"/>
    </source>
</evidence>
<gene>
    <name evidence="2" type="ORF">FC82_GL002044</name>
</gene>
<dbReference type="AlphaFoldDB" id="A0A0R2BBE9"/>
<evidence type="ECO:0000313" key="2">
    <source>
        <dbReference type="EMBL" id="KRM75890.1"/>
    </source>
</evidence>
<keyword evidence="1" id="KW-0732">Signal</keyword>
<dbReference type="EMBL" id="AYYR01000043">
    <property type="protein sequence ID" value="KRM75890.1"/>
    <property type="molecule type" value="Genomic_DNA"/>
</dbReference>
<reference evidence="2 3" key="1">
    <citation type="journal article" date="2015" name="Genome Announc.">
        <title>Expanding the biotechnology potential of lactobacilli through comparative genomics of 213 strains and associated genera.</title>
        <authorList>
            <person name="Sun Z."/>
            <person name="Harris H.M."/>
            <person name="McCann A."/>
            <person name="Guo C."/>
            <person name="Argimon S."/>
            <person name="Zhang W."/>
            <person name="Yang X."/>
            <person name="Jeffery I.B."/>
            <person name="Cooney J.C."/>
            <person name="Kagawa T.F."/>
            <person name="Liu W."/>
            <person name="Song Y."/>
            <person name="Salvetti E."/>
            <person name="Wrobel A."/>
            <person name="Rasinkangas P."/>
            <person name="Parkhill J."/>
            <person name="Rea M.C."/>
            <person name="O'Sullivan O."/>
            <person name="Ritari J."/>
            <person name="Douillard F.P."/>
            <person name="Paul Ross R."/>
            <person name="Yang R."/>
            <person name="Briner A.E."/>
            <person name="Felis G.E."/>
            <person name="de Vos W.M."/>
            <person name="Barrangou R."/>
            <person name="Klaenhammer T.R."/>
            <person name="Caufield P.W."/>
            <person name="Cui Y."/>
            <person name="Zhang H."/>
            <person name="O'Toole P.W."/>
        </authorList>
    </citation>
    <scope>NUCLEOTIDE SEQUENCE [LARGE SCALE GENOMIC DNA]</scope>
    <source>
        <strain evidence="2 3">DSM 20515</strain>
    </source>
</reference>
<name>A0A0R2BBE9_SECCO</name>
<accession>A0A0R2BBE9</accession>
<feature type="signal peptide" evidence="1">
    <location>
        <begin position="1"/>
        <end position="27"/>
    </location>
</feature>
<comment type="caution">
    <text evidence="2">The sequence shown here is derived from an EMBL/GenBank/DDBJ whole genome shotgun (WGS) entry which is preliminary data.</text>
</comment>
<dbReference type="Proteomes" id="UP000051845">
    <property type="component" value="Unassembled WGS sequence"/>
</dbReference>
<sequence>MKKALIAGLALASFVLYLGFTTQNVSASTAYRTVTTKSYAKSTPTYHAKNATKSVYMWNSTLTKKLHNLKNYPRTTWYVKKSVKLTNGKKTGIFYYIQNKSNSVSGYVWRNYLIKGAYKSSATPTRASLSEAEIVKQVMTVLPGTVYDASLQKIADSNIAHDGDVYANMQEALPKNEQSNFAMLGFDYFDNATLLSELKAGKISYAAYSKQLLTENLTAQLKDKGQVFYSLIKGKTINDFSGWHIAVSAYPSTSKYFGSALVLLLKPTA</sequence>
<evidence type="ECO:0000313" key="3">
    <source>
        <dbReference type="Proteomes" id="UP000051845"/>
    </source>
</evidence>
<feature type="chain" id="PRO_5006415290" description="D-alanyl-D-alanine carboxypeptidase" evidence="1">
    <location>
        <begin position="28"/>
        <end position="269"/>
    </location>
</feature>
<dbReference type="RefSeq" id="WP_056996671.1">
    <property type="nucleotide sequence ID" value="NZ_AYYR01000043.1"/>
</dbReference>
<organism evidence="2 3">
    <name type="scientific">Secundilactobacillus collinoides DSM 20515 = JCM 1123</name>
    <dbReference type="NCBI Taxonomy" id="1423733"/>
    <lineage>
        <taxon>Bacteria</taxon>
        <taxon>Bacillati</taxon>
        <taxon>Bacillota</taxon>
        <taxon>Bacilli</taxon>
        <taxon>Lactobacillales</taxon>
        <taxon>Lactobacillaceae</taxon>
        <taxon>Secundilactobacillus</taxon>
    </lineage>
</organism>
<proteinExistence type="predicted"/>
<protein>
    <recommendedName>
        <fullName evidence="4">D-alanyl-D-alanine carboxypeptidase</fullName>
    </recommendedName>
</protein>
<dbReference type="PATRIC" id="fig|1423733.4.peg.2148"/>
<evidence type="ECO:0000256" key="1">
    <source>
        <dbReference type="SAM" id="SignalP"/>
    </source>
</evidence>